<dbReference type="Proteomes" id="UP000001549">
    <property type="component" value="Chromosome"/>
</dbReference>
<feature type="domain" description="DUF6879" evidence="1">
    <location>
        <begin position="4"/>
        <end position="90"/>
    </location>
</feature>
<dbReference type="Pfam" id="PF21806">
    <property type="entry name" value="DUF6879"/>
    <property type="match status" value="1"/>
</dbReference>
<reference evidence="2 3" key="1">
    <citation type="submission" date="2011-05" db="EMBL/GenBank/DDBJ databases">
        <title>Complete sequence of chromosome of Frankia symbiont of Datisca glomerata.</title>
        <authorList>
            <consortium name="US DOE Joint Genome Institute"/>
            <person name="Lucas S."/>
            <person name="Han J."/>
            <person name="Lapidus A."/>
            <person name="Cheng J.-F."/>
            <person name="Goodwin L."/>
            <person name="Pitluck S."/>
            <person name="Peters L."/>
            <person name="Mikhailova N."/>
            <person name="Chertkov O."/>
            <person name="Teshima H."/>
            <person name="Han C."/>
            <person name="Tapia R."/>
            <person name="Land M."/>
            <person name="Hauser L."/>
            <person name="Kyrpides N."/>
            <person name="Ivanova N."/>
            <person name="Pagani I."/>
            <person name="Berry A."/>
            <person name="Pawlowski K."/>
            <person name="Persson T."/>
            <person name="Vanden Heuvel B."/>
            <person name="Benson D."/>
            <person name="Woyke T."/>
        </authorList>
    </citation>
    <scope>NUCLEOTIDE SEQUENCE [LARGE SCALE GENOMIC DNA]</scope>
    <source>
        <strain evidence="3">4085684</strain>
    </source>
</reference>
<evidence type="ECO:0000313" key="2">
    <source>
        <dbReference type="EMBL" id="AEH07919.1"/>
    </source>
</evidence>
<accession>F8B4H8</accession>
<dbReference type="KEGG" id="fsy:FsymDg_0351"/>
<organism evidence="2 3">
    <name type="scientific">Candidatus Protofrankia datiscae</name>
    <dbReference type="NCBI Taxonomy" id="2716812"/>
    <lineage>
        <taxon>Bacteria</taxon>
        <taxon>Bacillati</taxon>
        <taxon>Actinomycetota</taxon>
        <taxon>Actinomycetes</taxon>
        <taxon>Frankiales</taxon>
        <taxon>Frankiaceae</taxon>
        <taxon>Protofrankia</taxon>
    </lineage>
</organism>
<dbReference type="RefSeq" id="WP_013871914.1">
    <property type="nucleotide sequence ID" value="NC_015656.1"/>
</dbReference>
<dbReference type="InterPro" id="IPR049244">
    <property type="entry name" value="DUF6879"/>
</dbReference>
<sequence length="101" mass="11322">MAFHSTFTTEAVRLEARQYYDVPGDADRQRTYREGRPLPARPAKAAIVQLIRDAVASGKTFGRVHIVENPLSNYVRYELDASYPENLAAGAPSLQNTRSIR</sequence>
<dbReference type="AlphaFoldDB" id="F8B4H8"/>
<name>F8B4H8_9ACTN</name>
<proteinExistence type="predicted"/>
<evidence type="ECO:0000259" key="1">
    <source>
        <dbReference type="Pfam" id="PF21806"/>
    </source>
</evidence>
<gene>
    <name evidence="2" type="ordered locus">FsymDg_0351</name>
</gene>
<dbReference type="HOGENOM" id="CLU_2287399_0_0_11"/>
<dbReference type="EMBL" id="CP002801">
    <property type="protein sequence ID" value="AEH07919.1"/>
    <property type="molecule type" value="Genomic_DNA"/>
</dbReference>
<evidence type="ECO:0000313" key="3">
    <source>
        <dbReference type="Proteomes" id="UP000001549"/>
    </source>
</evidence>
<protein>
    <recommendedName>
        <fullName evidence="1">DUF6879 domain-containing protein</fullName>
    </recommendedName>
</protein>
<keyword evidence="3" id="KW-1185">Reference proteome</keyword>